<evidence type="ECO:0000256" key="1">
    <source>
        <dbReference type="SAM" id="MobiDB-lite"/>
    </source>
</evidence>
<gene>
    <name evidence="3" type="ORF">BCR43DRAFT_486033</name>
</gene>
<name>A0A1X2HND1_SYNRA</name>
<dbReference type="InterPro" id="IPR041698">
    <property type="entry name" value="Methyltransf_25"/>
</dbReference>
<dbReference type="PANTHER" id="PTHR43591">
    <property type="entry name" value="METHYLTRANSFERASE"/>
    <property type="match status" value="1"/>
</dbReference>
<comment type="caution">
    <text evidence="3">The sequence shown here is derived from an EMBL/GenBank/DDBJ whole genome shotgun (WGS) entry which is preliminary data.</text>
</comment>
<dbReference type="InParanoid" id="A0A1X2HND1"/>
<dbReference type="EMBL" id="MCGN01000002">
    <property type="protein sequence ID" value="ORZ00913.1"/>
    <property type="molecule type" value="Genomic_DNA"/>
</dbReference>
<feature type="compositionally biased region" description="Low complexity" evidence="1">
    <location>
        <begin position="53"/>
        <end position="74"/>
    </location>
</feature>
<dbReference type="Gene3D" id="3.40.50.150">
    <property type="entry name" value="Vaccinia Virus protein VP39"/>
    <property type="match status" value="1"/>
</dbReference>
<dbReference type="STRING" id="13706.A0A1X2HND1"/>
<feature type="domain" description="Methyltransferase" evidence="2">
    <location>
        <begin position="156"/>
        <end position="248"/>
    </location>
</feature>
<dbReference type="CDD" id="cd02440">
    <property type="entry name" value="AdoMet_MTases"/>
    <property type="match status" value="1"/>
</dbReference>
<dbReference type="Pfam" id="PF13649">
    <property type="entry name" value="Methyltransf_25"/>
    <property type="match status" value="1"/>
</dbReference>
<feature type="compositionally biased region" description="Low complexity" evidence="1">
    <location>
        <begin position="432"/>
        <end position="455"/>
    </location>
</feature>
<evidence type="ECO:0000259" key="2">
    <source>
        <dbReference type="Pfam" id="PF13649"/>
    </source>
</evidence>
<keyword evidence="4" id="KW-1185">Reference proteome</keyword>
<evidence type="ECO:0000313" key="4">
    <source>
        <dbReference type="Proteomes" id="UP000242180"/>
    </source>
</evidence>
<dbReference type="AlphaFoldDB" id="A0A1X2HND1"/>
<accession>A0A1X2HND1</accession>
<proteinExistence type="predicted"/>
<dbReference type="Proteomes" id="UP000242180">
    <property type="component" value="Unassembled WGS sequence"/>
</dbReference>
<evidence type="ECO:0000313" key="3">
    <source>
        <dbReference type="EMBL" id="ORZ00913.1"/>
    </source>
</evidence>
<feature type="compositionally biased region" description="Low complexity" evidence="1">
    <location>
        <begin position="395"/>
        <end position="411"/>
    </location>
</feature>
<dbReference type="OrthoDB" id="2013972at2759"/>
<dbReference type="InterPro" id="IPR029063">
    <property type="entry name" value="SAM-dependent_MTases_sf"/>
</dbReference>
<sequence length="473" mass="51761">MGQAPSHPPVSDAIVPQQTRQRLSQSPYVNYFEVAAIQPSGPPRQAKPRSRPSTRSNSLSTSTSSTKSETSSLRQRAMPSISEEEKPPVLEWEEIGGRRYVTQRSGQYFLLPCDDDESDRIVILHFLLKYTLNGNFVTPIGDWFAVEDPQRPRPQVLDVGCGPGTWVLEMASEFPSCDFYGIDVVPQFPNSIKPNNARFTQHDMIKHPLPFADNTFDYVHMRLMLCHLTQPQLAHLVVELGRVLKPMGYIEIVDVEYHIQRAGPLCDNILNQKLALALPPTLCQDLSTLLMTSFLHVRQNRVTLPLGWGGQVGQILAQNMESFYRSLHPGLRDGVTNEDIHDAMLEAAKHQSHMNWYTCYAQKPASAVITSNAQSVTHAKNIGVSTDVAPSAVFSSSSSAVSSPPSTPTSSIRMSLCSIGSGGTTSVKRPSLRSSAAVGHSSSSSASAAAGPALPAVEDTWESINDFAEGYTD</sequence>
<reference evidence="3 4" key="1">
    <citation type="submission" date="2016-07" db="EMBL/GenBank/DDBJ databases">
        <title>Pervasive Adenine N6-methylation of Active Genes in Fungi.</title>
        <authorList>
            <consortium name="DOE Joint Genome Institute"/>
            <person name="Mondo S.J."/>
            <person name="Dannebaum R.O."/>
            <person name="Kuo R.C."/>
            <person name="Labutti K."/>
            <person name="Haridas S."/>
            <person name="Kuo A."/>
            <person name="Salamov A."/>
            <person name="Ahrendt S.R."/>
            <person name="Lipzen A."/>
            <person name="Sullivan W."/>
            <person name="Andreopoulos W.B."/>
            <person name="Clum A."/>
            <person name="Lindquist E."/>
            <person name="Daum C."/>
            <person name="Ramamoorthy G.K."/>
            <person name="Gryganskyi A."/>
            <person name="Culley D."/>
            <person name="Magnuson J.K."/>
            <person name="James T.Y."/>
            <person name="O'Malley M.A."/>
            <person name="Stajich J.E."/>
            <person name="Spatafora J.W."/>
            <person name="Visel A."/>
            <person name="Grigoriev I.V."/>
        </authorList>
    </citation>
    <scope>NUCLEOTIDE SEQUENCE [LARGE SCALE GENOMIC DNA]</scope>
    <source>
        <strain evidence="3 4">NRRL 2496</strain>
    </source>
</reference>
<feature type="region of interest" description="Disordered" evidence="1">
    <location>
        <begin position="34"/>
        <end position="87"/>
    </location>
</feature>
<feature type="region of interest" description="Disordered" evidence="1">
    <location>
        <begin position="395"/>
        <end position="455"/>
    </location>
</feature>
<organism evidence="3 4">
    <name type="scientific">Syncephalastrum racemosum</name>
    <name type="common">Filamentous fungus</name>
    <dbReference type="NCBI Taxonomy" id="13706"/>
    <lineage>
        <taxon>Eukaryota</taxon>
        <taxon>Fungi</taxon>
        <taxon>Fungi incertae sedis</taxon>
        <taxon>Mucoromycota</taxon>
        <taxon>Mucoromycotina</taxon>
        <taxon>Mucoromycetes</taxon>
        <taxon>Mucorales</taxon>
        <taxon>Syncephalastraceae</taxon>
        <taxon>Syncephalastrum</taxon>
    </lineage>
</organism>
<protein>
    <recommendedName>
        <fullName evidence="2">Methyltransferase domain-containing protein</fullName>
    </recommendedName>
</protein>
<feature type="region of interest" description="Disordered" evidence="1">
    <location>
        <begin position="1"/>
        <end position="22"/>
    </location>
</feature>
<dbReference type="OMA" id="HISTFLM"/>
<dbReference type="SUPFAM" id="SSF53335">
    <property type="entry name" value="S-adenosyl-L-methionine-dependent methyltransferases"/>
    <property type="match status" value="1"/>
</dbReference>